<dbReference type="SUPFAM" id="SSF48371">
    <property type="entry name" value="ARM repeat"/>
    <property type="match status" value="1"/>
</dbReference>
<dbReference type="InterPro" id="IPR011989">
    <property type="entry name" value="ARM-like"/>
</dbReference>
<keyword evidence="8" id="KW-0677">Repeat</keyword>
<evidence type="ECO:0000256" key="2">
    <source>
        <dbReference type="ARBA" id="ARBA00004572"/>
    </source>
</evidence>
<dbReference type="FunFam" id="3.80.10.10:FF:000098">
    <property type="entry name" value="leucine-rich repeat-containing protein 17"/>
    <property type="match status" value="1"/>
</dbReference>
<dbReference type="Gene3D" id="1.25.10.10">
    <property type="entry name" value="Leucine-rich Repeat Variant"/>
    <property type="match status" value="2"/>
</dbReference>
<dbReference type="FunFam" id="3.80.10.10:FF:000117">
    <property type="entry name" value="leucine-rich repeat-containing protein 17"/>
    <property type="match status" value="1"/>
</dbReference>
<accession>F6QMI8</accession>
<dbReference type="eggNOG" id="ENOG502RZRU">
    <property type="taxonomic scope" value="Eukaryota"/>
</dbReference>
<keyword evidence="9" id="KW-1000">Mitochondrion outer membrane</keyword>
<dbReference type="PANTHER" id="PTHR15712">
    <property type="entry name" value="ARMADILLO REPEAT CONTAINING PROTEIN"/>
    <property type="match status" value="1"/>
</dbReference>
<feature type="repeat" description="ARM" evidence="17">
    <location>
        <begin position="485"/>
        <end position="527"/>
    </location>
</feature>
<dbReference type="SMART" id="SM00369">
    <property type="entry name" value="LRR_TYP"/>
    <property type="match status" value="5"/>
</dbReference>
<keyword evidence="13" id="KW-0496">Mitochondrion</keyword>
<keyword evidence="6" id="KW-0812">Transmembrane</keyword>
<dbReference type="GO" id="GO:0005886">
    <property type="term" value="C:plasma membrane"/>
    <property type="evidence" value="ECO:0000318"/>
    <property type="project" value="GO_Central"/>
</dbReference>
<dbReference type="STRING" id="9258.ENSOANP00000023705"/>
<evidence type="ECO:0000256" key="15">
    <source>
        <dbReference type="ARBA" id="ARBA00053173"/>
    </source>
</evidence>
<dbReference type="InterPro" id="IPR006911">
    <property type="entry name" value="ARM-rpt_dom"/>
</dbReference>
<dbReference type="GO" id="GO:0005741">
    <property type="term" value="C:mitochondrial outer membrane"/>
    <property type="evidence" value="ECO:0007669"/>
    <property type="project" value="UniProtKB-SubCell"/>
</dbReference>
<dbReference type="InterPro" id="IPR000225">
    <property type="entry name" value="Armadillo"/>
</dbReference>
<keyword evidence="4" id="KW-0964">Secreted</keyword>
<protein>
    <recommendedName>
        <fullName evidence="16">Leucine-rich repeat-containing protein 17</fullName>
    </recommendedName>
</protein>
<evidence type="ECO:0000256" key="14">
    <source>
        <dbReference type="ARBA" id="ARBA00023136"/>
    </source>
</evidence>
<reference evidence="20" key="1">
    <citation type="submission" date="2025-08" db="UniProtKB">
        <authorList>
            <consortium name="Ensembl"/>
        </authorList>
    </citation>
    <scope>IDENTIFICATION</scope>
    <source>
        <strain evidence="20">Glennie</strain>
    </source>
</reference>
<comment type="similarity">
    <text evidence="3">Belongs to the eutherian X-chromosome-specific Armcx family.</text>
</comment>
<dbReference type="GO" id="GO:0005576">
    <property type="term" value="C:extracellular region"/>
    <property type="evidence" value="ECO:0007669"/>
    <property type="project" value="UniProtKB-SubCell"/>
</dbReference>
<evidence type="ECO:0000256" key="9">
    <source>
        <dbReference type="ARBA" id="ARBA00022787"/>
    </source>
</evidence>
<dbReference type="Proteomes" id="UP000002279">
    <property type="component" value="Unplaced"/>
</dbReference>
<feature type="domain" description="LRRCT" evidence="19">
    <location>
        <begin position="349"/>
        <end position="400"/>
    </location>
</feature>
<feature type="domain" description="LRRCT" evidence="19">
    <location>
        <begin position="163"/>
        <end position="213"/>
    </location>
</feature>
<organism evidence="20 21">
    <name type="scientific">Ornithorhynchus anatinus</name>
    <name type="common">Duckbill platypus</name>
    <dbReference type="NCBI Taxonomy" id="9258"/>
    <lineage>
        <taxon>Eukaryota</taxon>
        <taxon>Metazoa</taxon>
        <taxon>Chordata</taxon>
        <taxon>Craniata</taxon>
        <taxon>Vertebrata</taxon>
        <taxon>Euteleostomi</taxon>
        <taxon>Mammalia</taxon>
        <taxon>Monotremata</taxon>
        <taxon>Ornithorhynchidae</taxon>
        <taxon>Ornithorhynchus</taxon>
    </lineage>
</organism>
<dbReference type="InterPro" id="IPR003591">
    <property type="entry name" value="Leu-rich_rpt_typical-subtyp"/>
</dbReference>
<feature type="chain" id="PRO_5028158826" description="Leucine-rich repeat-containing protein 17" evidence="18">
    <location>
        <begin position="19"/>
        <end position="692"/>
    </location>
</feature>
<keyword evidence="11" id="KW-0735">Signal-anchor</keyword>
<evidence type="ECO:0000256" key="7">
    <source>
        <dbReference type="ARBA" id="ARBA00022729"/>
    </source>
</evidence>
<keyword evidence="12" id="KW-1133">Transmembrane helix</keyword>
<evidence type="ECO:0000256" key="16">
    <source>
        <dbReference type="ARBA" id="ARBA00071469"/>
    </source>
</evidence>
<dbReference type="InterPro" id="IPR000483">
    <property type="entry name" value="Cys-rich_flank_reg_C"/>
</dbReference>
<keyword evidence="21" id="KW-1185">Reference proteome</keyword>
<evidence type="ECO:0000256" key="5">
    <source>
        <dbReference type="ARBA" id="ARBA00022614"/>
    </source>
</evidence>
<gene>
    <name evidence="20" type="primary">LRRC17</name>
</gene>
<dbReference type="PROSITE" id="PS51450">
    <property type="entry name" value="LRR"/>
    <property type="match status" value="2"/>
</dbReference>
<evidence type="ECO:0000256" key="12">
    <source>
        <dbReference type="ARBA" id="ARBA00022989"/>
    </source>
</evidence>
<evidence type="ECO:0000256" key="8">
    <source>
        <dbReference type="ARBA" id="ARBA00022737"/>
    </source>
</evidence>
<evidence type="ECO:0000256" key="17">
    <source>
        <dbReference type="PROSITE-ProRule" id="PRU00259"/>
    </source>
</evidence>
<dbReference type="InterPro" id="IPR051303">
    <property type="entry name" value="Armcx_regulator"/>
</dbReference>
<comment type="subcellular location">
    <subcellularLocation>
        <location evidence="2">Mitochondrion outer membrane</location>
        <topology evidence="2">Single-pass membrane protein</topology>
    </subcellularLocation>
    <subcellularLocation>
        <location evidence="1">Secreted</location>
        <location evidence="1">Extracellular space</location>
    </subcellularLocation>
</comment>
<dbReference type="GO" id="GO:0038023">
    <property type="term" value="F:signaling receptor activity"/>
    <property type="evidence" value="ECO:0000318"/>
    <property type="project" value="GO_Central"/>
</dbReference>
<dbReference type="PRINTS" id="PR00019">
    <property type="entry name" value="LEURICHRPT"/>
</dbReference>
<dbReference type="SMART" id="SM00185">
    <property type="entry name" value="ARM"/>
    <property type="match status" value="2"/>
</dbReference>
<evidence type="ECO:0000256" key="6">
    <source>
        <dbReference type="ARBA" id="ARBA00022692"/>
    </source>
</evidence>
<dbReference type="HOGENOM" id="CLU_037187_1_0_1"/>
<dbReference type="SUPFAM" id="SSF52058">
    <property type="entry name" value="L domain-like"/>
    <property type="match status" value="1"/>
</dbReference>
<dbReference type="SMART" id="SM00365">
    <property type="entry name" value="LRR_SD22"/>
    <property type="match status" value="4"/>
</dbReference>
<dbReference type="AlphaFoldDB" id="F6QMI8"/>
<dbReference type="PROSITE" id="PS50176">
    <property type="entry name" value="ARM_REPEAT"/>
    <property type="match status" value="1"/>
</dbReference>
<dbReference type="InterPro" id="IPR016024">
    <property type="entry name" value="ARM-type_fold"/>
</dbReference>
<feature type="signal peptide" evidence="18">
    <location>
        <begin position="1"/>
        <end position="18"/>
    </location>
</feature>
<evidence type="ECO:0000256" key="1">
    <source>
        <dbReference type="ARBA" id="ARBA00004239"/>
    </source>
</evidence>
<dbReference type="InterPro" id="IPR032675">
    <property type="entry name" value="LRR_dom_sf"/>
</dbReference>
<keyword evidence="5" id="KW-0433">Leucine-rich repeat</keyword>
<dbReference type="GO" id="GO:0001503">
    <property type="term" value="P:ossification"/>
    <property type="evidence" value="ECO:0007669"/>
    <property type="project" value="UniProtKB-KW"/>
</dbReference>
<name>F6QMI8_ORNAN</name>
<proteinExistence type="inferred from homology"/>
<keyword evidence="7 18" id="KW-0732">Signal</keyword>
<dbReference type="Ensembl" id="ENSOANT00000023709.3">
    <property type="protein sequence ID" value="ENSOANP00000023705.2"/>
    <property type="gene ID" value="ENSOANG00000015058.3"/>
</dbReference>
<evidence type="ECO:0000256" key="18">
    <source>
        <dbReference type="SAM" id="SignalP"/>
    </source>
</evidence>
<sequence length="692" mass="78984">MQALTIVILLFFCKAAELRKTGPGTSRSKAHHGRANGDRRAWGPVKRYAPGLPCDIYSYLHEKYLDCQERRLVYVLADWPEDLIHMLLARNKIRTLKNSMFAKFRKLKSLDLQQNDISKIETDAFFGLSRLTTLLLQHNRIKVLTEEVFIHTPLLNYLRLYDNPWRCSCEMETLVTMLQIPRNRNLGNYAKCEGPEDRKNQKLKELKVEELCDEDQKPPAPRNQAVGKPPVIKPVVDSSLCHIYVFPIQTLDCKRKELRKIPTNIPPDIVKLDLSNNKINQLRPKEFEDVHELKRLNLSSNGIEFIDPAAFSGLTHLEELDLTNNSLQNFDYGVLEDLYFLKILWLKDNPWRCDYNIHYLYYWLRHHYNVHYNGLECKAPTEYKGWFVGKYVRSYFEECPKDLLPSYPDQDPEDEEWDKIHKEHIAKTQGIANIPQSPGSLEAPDLQKLICLLEAEDPLVREKALITLGNSAAFSANQEIIRDFGGLPAIGNLLDDPNVKVKEKALDALNNLSMNLRNQEEIKVFIGKVCEETCSSPLNSELQLAGLRLLTNMSVTNDYQHLVADSISNFLYLLSAGNEKTQVQVLKVLVNLSANPAMTKELLGAQAPLSLISLLDSGVAREVLLRIVRLVANLNDHVSRKESTAWRPLSEDSLFALLYGESGLCAQKLTALTRHPDPEVKEQITRITAIAP</sequence>
<evidence type="ECO:0000256" key="4">
    <source>
        <dbReference type="ARBA" id="ARBA00022525"/>
    </source>
</evidence>
<dbReference type="Pfam" id="PF04826">
    <property type="entry name" value="Arm_2"/>
    <property type="match status" value="1"/>
</dbReference>
<evidence type="ECO:0000313" key="20">
    <source>
        <dbReference type="Ensembl" id="ENSOANP00000023705.2"/>
    </source>
</evidence>
<evidence type="ECO:0000256" key="3">
    <source>
        <dbReference type="ARBA" id="ARBA00010553"/>
    </source>
</evidence>
<evidence type="ECO:0000256" key="13">
    <source>
        <dbReference type="ARBA" id="ARBA00023128"/>
    </source>
</evidence>
<dbReference type="Pfam" id="PF13855">
    <property type="entry name" value="LRR_8"/>
    <property type="match status" value="2"/>
</dbReference>
<dbReference type="SMART" id="SM00082">
    <property type="entry name" value="LRRCT"/>
    <property type="match status" value="2"/>
</dbReference>
<keyword evidence="10" id="KW-0892">Osteogenesis</keyword>
<evidence type="ECO:0000256" key="11">
    <source>
        <dbReference type="ARBA" id="ARBA00022968"/>
    </source>
</evidence>
<evidence type="ECO:0000259" key="19">
    <source>
        <dbReference type="SMART" id="SM00082"/>
    </source>
</evidence>
<evidence type="ECO:0000313" key="21">
    <source>
        <dbReference type="Proteomes" id="UP000002279"/>
    </source>
</evidence>
<dbReference type="InParanoid" id="F6QMI8"/>
<dbReference type="Bgee" id="ENSOANG00000015058">
    <property type="expression patterns" value="Expressed in ovary and 7 other cell types or tissues"/>
</dbReference>
<comment type="function">
    <text evidence="15">Involved in bone homeostasis. Acts as a negative regulator of RANKL-induced osteoclast precursor differentiation from bone marrow precursors.</text>
</comment>
<keyword evidence="14" id="KW-0472">Membrane</keyword>
<dbReference type="GeneTree" id="ENSGT00940000156400"/>
<evidence type="ECO:0000256" key="10">
    <source>
        <dbReference type="ARBA" id="ARBA00022855"/>
    </source>
</evidence>
<dbReference type="PANTHER" id="PTHR15712:SF23">
    <property type="entry name" value="ARMADILLO REPEAT CONTAINING 10"/>
    <property type="match status" value="1"/>
</dbReference>
<dbReference type="InterPro" id="IPR001611">
    <property type="entry name" value="Leu-rich_rpt"/>
</dbReference>
<dbReference type="Gene3D" id="3.80.10.10">
    <property type="entry name" value="Ribonuclease Inhibitor"/>
    <property type="match status" value="2"/>
</dbReference>
<reference evidence="20" key="2">
    <citation type="submission" date="2025-09" db="UniProtKB">
        <authorList>
            <consortium name="Ensembl"/>
        </authorList>
    </citation>
    <scope>IDENTIFICATION</scope>
    <source>
        <strain evidence="20">Glennie</strain>
    </source>
</reference>
<dbReference type="FunCoup" id="F6QMI8">
    <property type="interactions" value="124"/>
</dbReference>